<feature type="region of interest" description="Disordered" evidence="1">
    <location>
        <begin position="297"/>
        <end position="316"/>
    </location>
</feature>
<accession>A0A9N8ES44</accession>
<feature type="compositionally biased region" description="Low complexity" evidence="1">
    <location>
        <begin position="298"/>
        <end position="312"/>
    </location>
</feature>
<organism evidence="2 3">
    <name type="scientific">Seminavis robusta</name>
    <dbReference type="NCBI Taxonomy" id="568900"/>
    <lineage>
        <taxon>Eukaryota</taxon>
        <taxon>Sar</taxon>
        <taxon>Stramenopiles</taxon>
        <taxon>Ochrophyta</taxon>
        <taxon>Bacillariophyta</taxon>
        <taxon>Bacillariophyceae</taxon>
        <taxon>Bacillariophycidae</taxon>
        <taxon>Naviculales</taxon>
        <taxon>Naviculaceae</taxon>
        <taxon>Seminavis</taxon>
    </lineage>
</organism>
<dbReference type="Proteomes" id="UP001153069">
    <property type="component" value="Unassembled WGS sequence"/>
</dbReference>
<protein>
    <submittedName>
        <fullName evidence="2">Uncharacterized protein</fullName>
    </submittedName>
</protein>
<reference evidence="2" key="1">
    <citation type="submission" date="2020-06" db="EMBL/GenBank/DDBJ databases">
        <authorList>
            <consortium name="Plant Systems Biology data submission"/>
        </authorList>
    </citation>
    <scope>NUCLEOTIDE SEQUENCE</scope>
    <source>
        <strain evidence="2">D6</strain>
    </source>
</reference>
<feature type="compositionally biased region" description="Low complexity" evidence="1">
    <location>
        <begin position="552"/>
        <end position="567"/>
    </location>
</feature>
<sequence>MSSTTSSESDMGANKARSIRHASQRKAYHLTEQEDDKFVITETRLAYGKQRTFPNKWQVQVSNRQPLHTSQRPSKSILRRRHQATDDAGVDQLQARLATMSLHKNKVRFTNRNDQRFYIKMSESVQQLVKMTNNSHKGKNCKNDATTSSGDFVLVEISSSEDEEDCNTTTTIQEITEAVQTGQPVKEILHLLQDHQELAALHHHQDNKTTDNDDWLATLYRQVKSKLQHDGDDKCNDRHNLEQIKKLLNIYKTAESVIASSRALKQWSRFQVTVESISNLQTLSSPDDALVADMVYRSSSSSNKQPKQSSQPLGPTTALADFIDATTGRQIQGSPAPKYCINHNFGLTEERPELTFTVSSQGEEGDATTQPVGHVRIPCALFRFFSTQPKETYSLDQRLVPVQQSSSNQSSSSSNNNTVRVKFAIQKVPLKKDFLNKKRAEVAVNLQMIVDWIHRFNQENKDSAELSSHILCSNSGLSLLHAAILVQDRSCVQQILALGANPFHNNSTAGSAMNLALNMMDRYDHRPHDSSTTSNHQKLFWDMIQDLQQSTINRSSSHHASSGTPSTQQHSKGEDDGTEKENHRGRRKLKLGHHHGPHHRSKSSSKSRSKSRTDGGTEKENQRGRKLKQGQQHAPQHRSKSSSKVRSKSRTGSRPLTDRRSKAGQ</sequence>
<name>A0A9N8ES44_9STRA</name>
<gene>
    <name evidence="2" type="ORF">SEMRO_1787_G297480.1</name>
</gene>
<dbReference type="EMBL" id="CAICTM010001785">
    <property type="protein sequence ID" value="CAB9526157.1"/>
    <property type="molecule type" value="Genomic_DNA"/>
</dbReference>
<evidence type="ECO:0000313" key="3">
    <source>
        <dbReference type="Proteomes" id="UP001153069"/>
    </source>
</evidence>
<feature type="compositionally biased region" description="Basic and acidic residues" evidence="1">
    <location>
        <begin position="611"/>
        <end position="623"/>
    </location>
</feature>
<feature type="compositionally biased region" description="Basic residues" evidence="1">
    <location>
        <begin position="635"/>
        <end position="651"/>
    </location>
</feature>
<evidence type="ECO:0000256" key="1">
    <source>
        <dbReference type="SAM" id="MobiDB-lite"/>
    </source>
</evidence>
<feature type="compositionally biased region" description="Basic and acidic residues" evidence="1">
    <location>
        <begin position="656"/>
        <end position="665"/>
    </location>
</feature>
<evidence type="ECO:0000313" key="2">
    <source>
        <dbReference type="EMBL" id="CAB9526157.1"/>
    </source>
</evidence>
<feature type="region of interest" description="Disordered" evidence="1">
    <location>
        <begin position="63"/>
        <end position="85"/>
    </location>
</feature>
<comment type="caution">
    <text evidence="2">The sequence shown here is derived from an EMBL/GenBank/DDBJ whole genome shotgun (WGS) entry which is preliminary data.</text>
</comment>
<dbReference type="AlphaFoldDB" id="A0A9N8ES44"/>
<feature type="compositionally biased region" description="Basic residues" evidence="1">
    <location>
        <begin position="583"/>
        <end position="610"/>
    </location>
</feature>
<feature type="compositionally biased region" description="Basic and acidic residues" evidence="1">
    <location>
        <begin position="571"/>
        <end position="582"/>
    </location>
</feature>
<feature type="compositionally biased region" description="Polar residues" evidence="1">
    <location>
        <begin position="63"/>
        <end position="74"/>
    </location>
</feature>
<feature type="region of interest" description="Disordered" evidence="1">
    <location>
        <begin position="1"/>
        <end position="28"/>
    </location>
</feature>
<feature type="region of interest" description="Disordered" evidence="1">
    <location>
        <begin position="552"/>
        <end position="665"/>
    </location>
</feature>
<keyword evidence="3" id="KW-1185">Reference proteome</keyword>
<proteinExistence type="predicted"/>
<feature type="compositionally biased region" description="Basic residues" evidence="1">
    <location>
        <begin position="17"/>
        <end position="28"/>
    </location>
</feature>